<dbReference type="Proteomes" id="UP001169719">
    <property type="component" value="Unassembled WGS sequence"/>
</dbReference>
<dbReference type="EMBL" id="JAUEOZ010000003">
    <property type="protein sequence ID" value="MDN2483963.1"/>
    <property type="molecule type" value="Genomic_DNA"/>
</dbReference>
<dbReference type="RefSeq" id="WP_289964146.1">
    <property type="nucleotide sequence ID" value="NZ_JAUEOZ010000003.1"/>
</dbReference>
<accession>A0ABT7Y7J1</accession>
<gene>
    <name evidence="1" type="ORF">QWJ08_21645</name>
</gene>
<organism evidence="1 2">
    <name type="scientific">Vibrio agarivorans</name>
    <dbReference type="NCBI Taxonomy" id="153622"/>
    <lineage>
        <taxon>Bacteria</taxon>
        <taxon>Pseudomonadati</taxon>
        <taxon>Pseudomonadota</taxon>
        <taxon>Gammaproteobacteria</taxon>
        <taxon>Vibrionales</taxon>
        <taxon>Vibrionaceae</taxon>
        <taxon>Vibrio</taxon>
    </lineage>
</organism>
<name>A0ABT7Y7J1_9VIBR</name>
<evidence type="ECO:0000313" key="1">
    <source>
        <dbReference type="EMBL" id="MDN2483963.1"/>
    </source>
</evidence>
<proteinExistence type="predicted"/>
<reference evidence="1" key="1">
    <citation type="submission" date="2024-05" db="EMBL/GenBank/DDBJ databases">
        <title>Genome Sequences of Four Agar- Degrading Marine Bacteria.</title>
        <authorList>
            <person name="Phillips E.K."/>
            <person name="Shaffer J.C."/>
            <person name="Henson M.W."/>
            <person name="Temperton B."/>
            <person name="Thrash C.J."/>
            <person name="Martin M.O."/>
        </authorList>
    </citation>
    <scope>NUCLEOTIDE SEQUENCE</scope>
    <source>
        <strain evidence="1">EKP203</strain>
    </source>
</reference>
<sequence length="110" mass="12315">MQLQSELLQFEDYKIGTGEPIVIHCDDGFIVGFKIEGKIQLVSEFQCSQLKPLMFENITDIEQHPVSEIADWLASERIGADTLTSPKYKKAHDLLKKAGLLGVNALELRA</sequence>
<comment type="caution">
    <text evidence="1">The sequence shown here is derived from an EMBL/GenBank/DDBJ whole genome shotgun (WGS) entry which is preliminary data.</text>
</comment>
<keyword evidence="2" id="KW-1185">Reference proteome</keyword>
<evidence type="ECO:0000313" key="2">
    <source>
        <dbReference type="Proteomes" id="UP001169719"/>
    </source>
</evidence>
<protein>
    <submittedName>
        <fullName evidence="1">Uncharacterized protein</fullName>
    </submittedName>
</protein>